<dbReference type="EMBL" id="QEFD01000236">
    <property type="protein sequence ID" value="PVU73947.1"/>
    <property type="molecule type" value="Genomic_DNA"/>
</dbReference>
<comment type="caution">
    <text evidence="1">The sequence shown here is derived from an EMBL/GenBank/DDBJ whole genome shotgun (WGS) entry which is preliminary data.</text>
</comment>
<proteinExistence type="predicted"/>
<accession>A0A2T9X1H9</accession>
<dbReference type="Proteomes" id="UP000245638">
    <property type="component" value="Unassembled WGS sequence"/>
</dbReference>
<organism evidence="1 2">
    <name type="scientific">Acidianus hospitalis</name>
    <dbReference type="NCBI Taxonomy" id="563177"/>
    <lineage>
        <taxon>Archaea</taxon>
        <taxon>Thermoproteota</taxon>
        <taxon>Thermoprotei</taxon>
        <taxon>Sulfolobales</taxon>
        <taxon>Sulfolobaceae</taxon>
        <taxon>Acidianus</taxon>
    </lineage>
</organism>
<protein>
    <submittedName>
        <fullName evidence="1">Uncharacterized protein</fullName>
    </submittedName>
</protein>
<evidence type="ECO:0000313" key="1">
    <source>
        <dbReference type="EMBL" id="PVU73947.1"/>
    </source>
</evidence>
<sequence>MPYSQGKFCFPLEVKEIRKGDIIVVKPTSVKSNGVQLVLPSLSLISESCNRKIDSLIWVDGVRIHGNEEIIFDGGKFKVQGKIKVESPEFLPGYVLKKLLDDKEILINSLQVDGIPIVSIENFPLIYIKRDTNGCLKIHVNSVNNPILELASLSLYYYISSEYSEEI</sequence>
<gene>
    <name evidence="1" type="ORF">DDW13_09340</name>
</gene>
<name>A0A2T9X1H9_9CREN</name>
<dbReference type="AlphaFoldDB" id="A0A2T9X1H9"/>
<reference evidence="1 2" key="1">
    <citation type="journal article" date="2015" name="Appl. Environ. Microbiol.">
        <title>Nanoarchaeota, Their Sulfolobales Host, and Nanoarchaeota Virus Distribution across Yellowstone National Park Hot Springs.</title>
        <authorList>
            <person name="Munson-McGee J.H."/>
            <person name="Field E.K."/>
            <person name="Bateson M."/>
            <person name="Rooney C."/>
            <person name="Stepanauskas R."/>
            <person name="Young M.J."/>
        </authorList>
    </citation>
    <scope>NUCLEOTIDE SEQUENCE [LARGE SCALE GENOMIC DNA]</scope>
    <source>
        <strain evidence="1">SCGC AC-742_N10</strain>
    </source>
</reference>
<evidence type="ECO:0000313" key="2">
    <source>
        <dbReference type="Proteomes" id="UP000245638"/>
    </source>
</evidence>